<dbReference type="RefSeq" id="WP_105893567.1">
    <property type="nucleotide sequence ID" value="NZ_CP135758.1"/>
</dbReference>
<dbReference type="NCBIfam" id="NF043035">
    <property type="entry name" value="OxoTetrKin"/>
    <property type="match status" value="1"/>
</dbReference>
<evidence type="ECO:0000256" key="2">
    <source>
        <dbReference type="ARBA" id="ARBA00022679"/>
    </source>
</evidence>
<evidence type="ECO:0000259" key="14">
    <source>
        <dbReference type="Pfam" id="PF17042"/>
    </source>
</evidence>
<evidence type="ECO:0000259" key="13">
    <source>
        <dbReference type="Pfam" id="PF07005"/>
    </source>
</evidence>
<dbReference type="EMBL" id="MZHU01000018">
    <property type="protein sequence ID" value="PRK66472.1"/>
    <property type="molecule type" value="Genomic_DNA"/>
</dbReference>
<evidence type="ECO:0000256" key="8">
    <source>
        <dbReference type="ARBA" id="ARBA00036346"/>
    </source>
</evidence>
<accession>A0A2S9S2F1</accession>
<gene>
    <name evidence="15" type="ORF">BV163_00629</name>
</gene>
<keyword evidence="2" id="KW-0808">Transferase</keyword>
<dbReference type="Pfam" id="PF07005">
    <property type="entry name" value="SBD_N"/>
    <property type="match status" value="1"/>
</dbReference>
<evidence type="ECO:0000256" key="1">
    <source>
        <dbReference type="ARBA" id="ARBA00005715"/>
    </source>
</evidence>
<dbReference type="Gene3D" id="3.40.980.20">
    <property type="entry name" value="Four-carbon acid sugar kinase, nucleotide binding domain"/>
    <property type="match status" value="1"/>
</dbReference>
<evidence type="ECO:0000256" key="11">
    <source>
        <dbReference type="ARBA" id="ARBA00039461"/>
    </source>
</evidence>
<comment type="similarity">
    <text evidence="1">Belongs to the four-carbon acid sugar kinase family.</text>
</comment>
<dbReference type="InterPro" id="IPR050007">
    <property type="entry name" value="OtnK"/>
</dbReference>
<evidence type="ECO:0000256" key="4">
    <source>
        <dbReference type="ARBA" id="ARBA00022777"/>
    </source>
</evidence>
<keyword evidence="6" id="KW-0119">Carbohydrate metabolism</keyword>
<feature type="domain" description="Four-carbon acid sugar kinase nucleotide binding" evidence="14">
    <location>
        <begin position="249"/>
        <end position="411"/>
    </location>
</feature>
<keyword evidence="4" id="KW-0418">Kinase</keyword>
<dbReference type="InterPro" id="IPR037051">
    <property type="entry name" value="4-carb_acid_sugar_kinase_N_sf"/>
</dbReference>
<evidence type="ECO:0000256" key="6">
    <source>
        <dbReference type="ARBA" id="ARBA00023277"/>
    </source>
</evidence>
<dbReference type="GO" id="GO:0005524">
    <property type="term" value="F:ATP binding"/>
    <property type="evidence" value="ECO:0007669"/>
    <property type="project" value="UniProtKB-KW"/>
</dbReference>
<dbReference type="EC" id="2.7.1.217" evidence="10"/>
<organism evidence="15">
    <name type="scientific">Haemophilus influenzae</name>
    <dbReference type="NCBI Taxonomy" id="727"/>
    <lineage>
        <taxon>Bacteria</taxon>
        <taxon>Pseudomonadati</taxon>
        <taxon>Pseudomonadota</taxon>
        <taxon>Gammaproteobacteria</taxon>
        <taxon>Pasteurellales</taxon>
        <taxon>Pasteurellaceae</taxon>
        <taxon>Haemophilus</taxon>
    </lineage>
</organism>
<dbReference type="GO" id="GO:0016301">
    <property type="term" value="F:kinase activity"/>
    <property type="evidence" value="ECO:0007669"/>
    <property type="project" value="UniProtKB-KW"/>
</dbReference>
<evidence type="ECO:0000313" key="15">
    <source>
        <dbReference type="EMBL" id="PRK66472.1"/>
    </source>
</evidence>
<dbReference type="InterPro" id="IPR042213">
    <property type="entry name" value="NBD_C_sf"/>
</dbReference>
<comment type="catalytic activity">
    <reaction evidence="8">
        <text>3-dehydro-D-erythronate + ATP = 3-dehydro-4-O-phospho-D-erythronate + ADP + H(+)</text>
        <dbReference type="Rhea" id="RHEA:52556"/>
        <dbReference type="ChEBI" id="CHEBI:15378"/>
        <dbReference type="ChEBI" id="CHEBI:30616"/>
        <dbReference type="ChEBI" id="CHEBI:57958"/>
        <dbReference type="ChEBI" id="CHEBI:136593"/>
        <dbReference type="ChEBI" id="CHEBI:456216"/>
        <dbReference type="EC" id="2.7.1.217"/>
    </reaction>
</comment>
<dbReference type="SUPFAM" id="SSF142764">
    <property type="entry name" value="YgbK-like"/>
    <property type="match status" value="1"/>
</dbReference>
<sequence length="419" mass="44937">MLGVIADDFTGASDIASFLVENGLSTVQMNGVPTQPVQDKVEAIVISLKSRSNPVKEAIEQSLAACRWLKANGCTQFYFKYCSTFDSTAKGNIGPVTDALMAELNTDFTVVTPALPINGRTIFNGYLFVGDVLLSESGMRNHPITPMTDANLVRLMDSQSKGKTGLVAYADVIKGAENVKTRFTELKAQGCSYTVVDAADNSQLAVLAEAVGDFKLVTGGSGLGAYMVERLSGGKKGTQAFTPTKGKTVVLSGSCSVMTNTQVNYYKAKASHLKLDVTQAINNANYADELFQWVTAHLDEPLAPMVYATVPADELKQIQTEFGVEKASHSIENTFAQLAAKLKQAGVTNFINAGGETSSIVVQQLGFTGFHIGKQIVPGVPWLKAINDEDNVAKPIYLALKSGNFGKEDFFEYAQGMFV</sequence>
<proteinExistence type="inferred from homology"/>
<evidence type="ECO:0000256" key="5">
    <source>
        <dbReference type="ARBA" id="ARBA00022840"/>
    </source>
</evidence>
<evidence type="ECO:0000256" key="10">
    <source>
        <dbReference type="ARBA" id="ARBA00039095"/>
    </source>
</evidence>
<protein>
    <recommendedName>
        <fullName evidence="11">3-oxo-tetronate kinase</fullName>
        <ecNumber evidence="10">2.7.1.217</ecNumber>
    </recommendedName>
    <alternativeName>
        <fullName evidence="12">3-dehydrotetronate 4-kinase</fullName>
    </alternativeName>
</protein>
<dbReference type="InterPro" id="IPR010737">
    <property type="entry name" value="4-carb_acid_sugar_kinase_N"/>
</dbReference>
<feature type="domain" description="Four-carbon acid sugar kinase N-terminal" evidence="13">
    <location>
        <begin position="2"/>
        <end position="225"/>
    </location>
</feature>
<dbReference type="Gene3D" id="3.40.50.10840">
    <property type="entry name" value="Putative sugar-binding, N-terminal domain"/>
    <property type="match status" value="1"/>
</dbReference>
<evidence type="ECO:0000256" key="7">
    <source>
        <dbReference type="ARBA" id="ARBA00035898"/>
    </source>
</evidence>
<comment type="function">
    <text evidence="9">Catalyzes the ATP-dependent phosphorylation of 3-oxo-tetronate to 3-oxo-tetronate 4-phosphate.</text>
</comment>
<evidence type="ECO:0000256" key="9">
    <source>
        <dbReference type="ARBA" id="ARBA00037335"/>
    </source>
</evidence>
<dbReference type="AlphaFoldDB" id="A0A2S9S2F1"/>
<comment type="catalytic activity">
    <reaction evidence="7">
        <text>3-dehydro-L-erythronate + ATP = 3-dehydro-4-O-phospho-L-erythronate + ADP + H(+)</text>
        <dbReference type="Rhea" id="RHEA:52552"/>
        <dbReference type="ChEBI" id="CHEBI:15378"/>
        <dbReference type="ChEBI" id="CHEBI:30616"/>
        <dbReference type="ChEBI" id="CHEBI:136592"/>
        <dbReference type="ChEBI" id="CHEBI:136670"/>
        <dbReference type="ChEBI" id="CHEBI:456216"/>
        <dbReference type="EC" id="2.7.1.217"/>
    </reaction>
</comment>
<reference evidence="15" key="1">
    <citation type="submission" date="2017-02" db="EMBL/GenBank/DDBJ databases">
        <title>Haemophilus influenzae in COPD genome sequencing project.</title>
        <authorList>
            <person name="Murphy T.F."/>
            <person name="Kong Y."/>
            <person name="Nadendla S."/>
            <person name="Tettelin H."/>
            <person name="Pettigrew M."/>
        </authorList>
    </citation>
    <scope>NUCLEOTIDE SEQUENCE [LARGE SCALE GENOMIC DNA]</scope>
    <source>
        <strain evidence="15">84P15H4</strain>
    </source>
</reference>
<evidence type="ECO:0000256" key="12">
    <source>
        <dbReference type="ARBA" id="ARBA00041377"/>
    </source>
</evidence>
<comment type="caution">
    <text evidence="15">The sequence shown here is derived from an EMBL/GenBank/DDBJ whole genome shotgun (WGS) entry which is preliminary data.</text>
</comment>
<keyword evidence="5" id="KW-0067">ATP-binding</keyword>
<dbReference type="InterPro" id="IPR031475">
    <property type="entry name" value="NBD_C"/>
</dbReference>
<dbReference type="Pfam" id="PF17042">
    <property type="entry name" value="NBD_C"/>
    <property type="match status" value="1"/>
</dbReference>
<keyword evidence="3" id="KW-0547">Nucleotide-binding</keyword>
<evidence type="ECO:0000256" key="3">
    <source>
        <dbReference type="ARBA" id="ARBA00022741"/>
    </source>
</evidence>
<name>A0A2S9S2F1_HAEIF</name>